<feature type="transmembrane region" description="Helical" evidence="1">
    <location>
        <begin position="115"/>
        <end position="135"/>
    </location>
</feature>
<accession>A0AAN9QQR1</accession>
<evidence type="ECO:0000256" key="1">
    <source>
        <dbReference type="SAM" id="Phobius"/>
    </source>
</evidence>
<feature type="transmembrane region" description="Helical" evidence="1">
    <location>
        <begin position="20"/>
        <end position="43"/>
    </location>
</feature>
<protein>
    <submittedName>
        <fullName evidence="2">Uncharacterized protein</fullName>
    </submittedName>
</protein>
<dbReference type="Proteomes" id="UP001367508">
    <property type="component" value="Unassembled WGS sequence"/>
</dbReference>
<comment type="caution">
    <text evidence="2">The sequence shown here is derived from an EMBL/GenBank/DDBJ whole genome shotgun (WGS) entry which is preliminary data.</text>
</comment>
<organism evidence="2 3">
    <name type="scientific">Canavalia gladiata</name>
    <name type="common">Sword bean</name>
    <name type="synonym">Dolichos gladiatus</name>
    <dbReference type="NCBI Taxonomy" id="3824"/>
    <lineage>
        <taxon>Eukaryota</taxon>
        <taxon>Viridiplantae</taxon>
        <taxon>Streptophyta</taxon>
        <taxon>Embryophyta</taxon>
        <taxon>Tracheophyta</taxon>
        <taxon>Spermatophyta</taxon>
        <taxon>Magnoliopsida</taxon>
        <taxon>eudicotyledons</taxon>
        <taxon>Gunneridae</taxon>
        <taxon>Pentapetalae</taxon>
        <taxon>rosids</taxon>
        <taxon>fabids</taxon>
        <taxon>Fabales</taxon>
        <taxon>Fabaceae</taxon>
        <taxon>Papilionoideae</taxon>
        <taxon>50 kb inversion clade</taxon>
        <taxon>NPAAA clade</taxon>
        <taxon>indigoferoid/millettioid clade</taxon>
        <taxon>Phaseoleae</taxon>
        <taxon>Canavalia</taxon>
    </lineage>
</organism>
<evidence type="ECO:0000313" key="2">
    <source>
        <dbReference type="EMBL" id="KAK7344569.1"/>
    </source>
</evidence>
<name>A0AAN9QQR1_CANGL</name>
<keyword evidence="3" id="KW-1185">Reference proteome</keyword>
<keyword evidence="1" id="KW-1133">Transmembrane helix</keyword>
<dbReference type="EMBL" id="JAYMYQ010000003">
    <property type="protein sequence ID" value="KAK7344569.1"/>
    <property type="molecule type" value="Genomic_DNA"/>
</dbReference>
<keyword evidence="1" id="KW-0472">Membrane</keyword>
<sequence length="201" mass="22172">MITSSHLWPIMNGPCHLQLLGTQGIELMAMIACFVVVAMLIALKGSHHVVATDSTSLADYECDLEFVPARPPKTLKGPNHHLASILATKYPWQSSSRNHRNCCYAFQSWNIFQNCMSYALSAIWFLGISLSFILGSSSRFSSSLQESTSIKISAVQVSNDTPQNAMALMLYLGETEPQVIDTNALYASMALHIWLEIVSKS</sequence>
<gene>
    <name evidence="2" type="ORF">VNO77_14321</name>
</gene>
<proteinExistence type="predicted"/>
<keyword evidence="1" id="KW-0812">Transmembrane</keyword>
<evidence type="ECO:0000313" key="3">
    <source>
        <dbReference type="Proteomes" id="UP001367508"/>
    </source>
</evidence>
<dbReference type="AlphaFoldDB" id="A0AAN9QQR1"/>
<reference evidence="2 3" key="1">
    <citation type="submission" date="2024-01" db="EMBL/GenBank/DDBJ databases">
        <title>The genomes of 5 underutilized Papilionoideae crops provide insights into root nodulation and disease resistanc.</title>
        <authorList>
            <person name="Jiang F."/>
        </authorList>
    </citation>
    <scope>NUCLEOTIDE SEQUENCE [LARGE SCALE GENOMIC DNA]</scope>
    <source>
        <strain evidence="2">LVBAO_FW01</strain>
        <tissue evidence="2">Leaves</tissue>
    </source>
</reference>